<dbReference type="InterPro" id="IPR051660">
    <property type="entry name" value="BPI_fold-BPI/LBP"/>
</dbReference>
<feature type="domain" description="Lipid-binding serum glycoprotein N-terminal" evidence="3">
    <location>
        <begin position="28"/>
        <end position="230"/>
    </location>
</feature>
<dbReference type="SMART" id="SM00329">
    <property type="entry name" value="BPI2"/>
    <property type="match status" value="1"/>
</dbReference>
<organism evidence="5 6">
    <name type="scientific">Phascolarctos cinereus</name>
    <name type="common">Koala</name>
    <dbReference type="NCBI Taxonomy" id="38626"/>
    <lineage>
        <taxon>Eukaryota</taxon>
        <taxon>Metazoa</taxon>
        <taxon>Chordata</taxon>
        <taxon>Craniata</taxon>
        <taxon>Vertebrata</taxon>
        <taxon>Euteleostomi</taxon>
        <taxon>Mammalia</taxon>
        <taxon>Metatheria</taxon>
        <taxon>Diprotodontia</taxon>
        <taxon>Phascolarctidae</taxon>
        <taxon>Phascolarctos</taxon>
    </lineage>
</organism>
<dbReference type="Pfam" id="PF01273">
    <property type="entry name" value="LBP_BPI_CETP"/>
    <property type="match status" value="1"/>
</dbReference>
<comment type="similarity">
    <text evidence="1">Belongs to the BPI/LBP/Plunc superfamily. BPI/LBP family.</text>
</comment>
<dbReference type="CTD" id="80341"/>
<dbReference type="Proteomes" id="UP000515140">
    <property type="component" value="Unplaced"/>
</dbReference>
<dbReference type="SMART" id="SM00328">
    <property type="entry name" value="BPI1"/>
    <property type="match status" value="1"/>
</dbReference>
<gene>
    <name evidence="6" type="primary">BPIFB2</name>
</gene>
<dbReference type="RefSeq" id="XP_020846204.1">
    <property type="nucleotide sequence ID" value="XM_020990545.1"/>
</dbReference>
<dbReference type="InterPro" id="IPR001124">
    <property type="entry name" value="Lipid-bd_serum_glycop_C"/>
</dbReference>
<name>A0A6P5KMK5_PHACI</name>
<reference evidence="6" key="1">
    <citation type="submission" date="2025-08" db="UniProtKB">
        <authorList>
            <consortium name="RefSeq"/>
        </authorList>
    </citation>
    <scope>IDENTIFICATION</scope>
    <source>
        <tissue evidence="6">Spleen</tissue>
    </source>
</reference>
<dbReference type="InterPro" id="IPR017942">
    <property type="entry name" value="Lipid-bd_serum_glycop_N"/>
</dbReference>
<dbReference type="GeneID" id="110211320"/>
<evidence type="ECO:0000259" key="4">
    <source>
        <dbReference type="SMART" id="SM00329"/>
    </source>
</evidence>
<protein>
    <submittedName>
        <fullName evidence="6">BPI fold-containing family B member 2</fullName>
    </submittedName>
</protein>
<dbReference type="PANTHER" id="PTHR46019:SF1">
    <property type="entry name" value="BPI FOLD-CONTAINING FAMILY B MEMBER 2"/>
    <property type="match status" value="1"/>
</dbReference>
<evidence type="ECO:0000256" key="2">
    <source>
        <dbReference type="SAM" id="SignalP"/>
    </source>
</evidence>
<dbReference type="SUPFAM" id="SSF55394">
    <property type="entry name" value="Bactericidal permeability-increasing protein, BPI"/>
    <property type="match status" value="2"/>
</dbReference>
<feature type="chain" id="PRO_5027535437" evidence="2">
    <location>
        <begin position="21"/>
        <end position="457"/>
    </location>
</feature>
<evidence type="ECO:0000313" key="6">
    <source>
        <dbReference type="RefSeq" id="XP_020846204.1"/>
    </source>
</evidence>
<evidence type="ECO:0000256" key="1">
    <source>
        <dbReference type="ARBA" id="ARBA00007292"/>
    </source>
</evidence>
<dbReference type="InParanoid" id="A0A6P5KMK5"/>
<accession>A0A6P5KMK5</accession>
<dbReference type="Gene3D" id="3.15.10.10">
    <property type="entry name" value="Bactericidal permeability-increasing protein, domain 1"/>
    <property type="match status" value="1"/>
</dbReference>
<keyword evidence="2" id="KW-0732">Signal</keyword>
<dbReference type="GO" id="GO:0008289">
    <property type="term" value="F:lipid binding"/>
    <property type="evidence" value="ECO:0007669"/>
    <property type="project" value="InterPro"/>
</dbReference>
<dbReference type="AlphaFoldDB" id="A0A6P5KMK5"/>
<feature type="signal peptide" evidence="2">
    <location>
        <begin position="1"/>
        <end position="20"/>
    </location>
</feature>
<dbReference type="PANTHER" id="PTHR46019">
    <property type="entry name" value="BPI FOLD-CONTAINING FAMILY B MEMBER 4-RELATED"/>
    <property type="match status" value="1"/>
</dbReference>
<dbReference type="Gene3D" id="3.15.20.10">
    <property type="entry name" value="Bactericidal permeability-increasing protein, domain 2"/>
    <property type="match status" value="1"/>
</dbReference>
<dbReference type="InterPro" id="IPR017943">
    <property type="entry name" value="Bactericidal_perm-incr_a/b_dom"/>
</dbReference>
<dbReference type="KEGG" id="pcw:110211320"/>
<evidence type="ECO:0000259" key="3">
    <source>
        <dbReference type="SMART" id="SM00328"/>
    </source>
</evidence>
<dbReference type="Pfam" id="PF02886">
    <property type="entry name" value="LBP_BPI_CETP_C"/>
    <property type="match status" value="1"/>
</dbReference>
<feature type="domain" description="Lipid-binding serum glycoprotein C-terminal" evidence="4">
    <location>
        <begin position="248"/>
        <end position="451"/>
    </location>
</feature>
<sequence>MFLVCTLGFLFGMLVPFCGAYSPRIVVRINEAALDYVAQMGRTSFQNALKIRLPDLLDLKEGYFQRTPVFILDSDIPHFNLKFIPNYGIRLSAAGHVNMTVILTKNLHKLRVAINITADIVVTQATTGSPLVGVSLCKSIPEDITVIYREDGLKELWNPILGYIRIILPDKLCSKLLFLVEGLNVYLGTMIGLHPLGPESQISYSLTDLPTITKEHMSLNINITFYLLGKPIILPPDVSSFSLPQRVGSRNAMVNFVFPKETLDSIYFLMQKSGSINLDITGQLNSKNNPLATSVLGSLIPEVQHQFPKSMPITMKARISTSPSPTIHRNRTSLMLNYLMEVLAISSNSAFKSLFSLDMVVELKLNVTISGKKLQASVSFLKDIELKVNSSNVGTFDLSRVKALMISMVKKSLSDHLNALFGLGVTLPTIAKVSYITPEVFMYEDSIVVSCGLHIQN</sequence>
<dbReference type="FunCoup" id="A0A6P5KMK5">
    <property type="interactions" value="95"/>
</dbReference>
<proteinExistence type="inferred from homology"/>
<evidence type="ECO:0000313" key="5">
    <source>
        <dbReference type="Proteomes" id="UP000515140"/>
    </source>
</evidence>
<keyword evidence="5" id="KW-1185">Reference proteome</keyword>